<dbReference type="AlphaFoldDB" id="E4TJU6"/>
<dbReference type="SUPFAM" id="SSF51658">
    <property type="entry name" value="Xylose isomerase-like"/>
    <property type="match status" value="1"/>
</dbReference>
<feature type="binding site" evidence="9">
    <location>
        <position position="180"/>
    </location>
    <ligand>
        <name>Zn(2+)</name>
        <dbReference type="ChEBI" id="CHEBI:29105"/>
        <label>3</label>
    </ligand>
</feature>
<dbReference type="eggNOG" id="COG0648">
    <property type="taxonomic scope" value="Bacteria"/>
</dbReference>
<comment type="cofactor">
    <cofactor evidence="9">
        <name>Zn(2+)</name>
        <dbReference type="ChEBI" id="CHEBI:29105"/>
    </cofactor>
    <text evidence="9">Binds 3 Zn(2+) ions.</text>
</comment>
<feature type="binding site" evidence="9">
    <location>
        <position position="224"/>
    </location>
    <ligand>
        <name>Zn(2+)</name>
        <dbReference type="ChEBI" id="CHEBI:29105"/>
        <label>3</label>
    </ligand>
</feature>
<evidence type="ECO:0000313" key="12">
    <source>
        <dbReference type="Proteomes" id="UP000007039"/>
    </source>
</evidence>
<dbReference type="HOGENOM" id="CLU_025885_0_1_0"/>
<dbReference type="KEGG" id="cni:Calni_1384"/>
<feature type="binding site" evidence="9">
    <location>
        <position position="226"/>
    </location>
    <ligand>
        <name>Zn(2+)</name>
        <dbReference type="ChEBI" id="CHEBI:29105"/>
        <label>3</label>
    </ligand>
</feature>
<evidence type="ECO:0000256" key="6">
    <source>
        <dbReference type="ARBA" id="ARBA00022801"/>
    </source>
</evidence>
<evidence type="ECO:0000256" key="3">
    <source>
        <dbReference type="ARBA" id="ARBA00022723"/>
    </source>
</evidence>
<dbReference type="InterPro" id="IPR018246">
    <property type="entry name" value="AP_endonuc_F2_Zn_BS"/>
</dbReference>
<feature type="binding site" evidence="9">
    <location>
        <position position="211"/>
    </location>
    <ligand>
        <name>Zn(2+)</name>
        <dbReference type="ChEBI" id="CHEBI:29105"/>
        <label>2</label>
    </ligand>
</feature>
<dbReference type="FunFam" id="3.20.20.150:FF:000001">
    <property type="entry name" value="Probable endonuclease 4"/>
    <property type="match status" value="1"/>
</dbReference>
<dbReference type="PROSITE" id="PS51432">
    <property type="entry name" value="AP_NUCLEASE_F2_4"/>
    <property type="match status" value="1"/>
</dbReference>
<comment type="similarity">
    <text evidence="1 9">Belongs to the AP endonuclease 2 family.</text>
</comment>
<proteinExistence type="inferred from homology"/>
<protein>
    <recommendedName>
        <fullName evidence="9">Probable endonuclease 4</fullName>
        <ecNumber evidence="9">3.1.21.2</ecNumber>
    </recommendedName>
    <alternativeName>
        <fullName evidence="9">Endodeoxyribonuclease IV</fullName>
    </alternativeName>
    <alternativeName>
        <fullName evidence="9">Endonuclease IV</fullName>
    </alternativeName>
</protein>
<dbReference type="Pfam" id="PF01261">
    <property type="entry name" value="AP_endonuc_2"/>
    <property type="match status" value="1"/>
</dbReference>
<evidence type="ECO:0000256" key="9">
    <source>
        <dbReference type="HAMAP-Rule" id="MF_00152"/>
    </source>
</evidence>
<dbReference type="PANTHER" id="PTHR21445:SF0">
    <property type="entry name" value="APURINIC-APYRIMIDINIC ENDONUCLEASE"/>
    <property type="match status" value="1"/>
</dbReference>
<feature type="binding site" evidence="9">
    <location>
        <position position="143"/>
    </location>
    <ligand>
        <name>Zn(2+)</name>
        <dbReference type="ChEBI" id="CHEBI:29105"/>
        <label>2</label>
    </ligand>
</feature>
<dbReference type="GO" id="GO:0008081">
    <property type="term" value="F:phosphoric diester hydrolase activity"/>
    <property type="evidence" value="ECO:0007669"/>
    <property type="project" value="TreeGrafter"/>
</dbReference>
<sequence>MILGAHESIAGGIYNSIKRGFDDGAESLQIFVKSSNRWFDKPLKESDVEKYFTSLTKYGFLNTNVCAHSSYLINMASEGETYEKSYSSMRDELTRCDMLKIPYYVIHPGSHLGAGVEEGLKKVIKFVDKLYEENGFKVMTLFETTAGQGTNLGSRLEEIEYLIENSRFSEKLGICLDSCHLYSAGYDILNNYDSVFDDVLKRFGDKVKVFHINDTKKALGSRVDRHDLIGKGLLGLEFFKKLVNDRRFDSILGILETPVSDVHTYKNELEILKNLINNGG</sequence>
<evidence type="ECO:0000256" key="4">
    <source>
        <dbReference type="ARBA" id="ARBA00022759"/>
    </source>
</evidence>
<evidence type="ECO:0000256" key="5">
    <source>
        <dbReference type="ARBA" id="ARBA00022763"/>
    </source>
</evidence>
<gene>
    <name evidence="9" type="primary">nfo</name>
    <name evidence="11" type="ordered locus">Calni_1384</name>
</gene>
<evidence type="ECO:0000259" key="10">
    <source>
        <dbReference type="Pfam" id="PF01261"/>
    </source>
</evidence>
<evidence type="ECO:0000256" key="7">
    <source>
        <dbReference type="ARBA" id="ARBA00022833"/>
    </source>
</evidence>
<dbReference type="NCBIfam" id="TIGR00587">
    <property type="entry name" value="nfo"/>
    <property type="match status" value="1"/>
</dbReference>
<dbReference type="Gene3D" id="3.20.20.150">
    <property type="entry name" value="Divalent-metal-dependent TIM barrel enzymes"/>
    <property type="match status" value="1"/>
</dbReference>
<dbReference type="InterPro" id="IPR013022">
    <property type="entry name" value="Xyl_isomerase-like_TIM-brl"/>
</dbReference>
<organism evidence="11 12">
    <name type="scientific">Calditerrivibrio nitroreducens (strain DSM 19672 / NBRC 101217 / Yu37-1)</name>
    <dbReference type="NCBI Taxonomy" id="768670"/>
    <lineage>
        <taxon>Bacteria</taxon>
        <taxon>Pseudomonadati</taxon>
        <taxon>Deferribacterota</taxon>
        <taxon>Deferribacteres</taxon>
        <taxon>Deferribacterales</taxon>
        <taxon>Calditerrivibrionaceae</taxon>
    </lineage>
</organism>
<reference evidence="11 12" key="1">
    <citation type="journal article" date="2011" name="Stand. Genomic Sci.">
        <title>Complete genome sequence of Calditerrivibrio nitroreducens type strain (Yu37-1).</title>
        <authorList>
            <person name="Pitluck S."/>
            <person name="Sikorski J."/>
            <person name="Zeytun A."/>
            <person name="Lapidus A."/>
            <person name="Nolan M."/>
            <person name="Lucas S."/>
            <person name="Hammon N."/>
            <person name="Deshpande S."/>
            <person name="Cheng J.F."/>
            <person name="Tapia R."/>
            <person name="Han C."/>
            <person name="Goodwin L."/>
            <person name="Liolios K."/>
            <person name="Pagani I."/>
            <person name="Ivanova N."/>
            <person name="Mavromatis K."/>
            <person name="Pati A."/>
            <person name="Chen A."/>
            <person name="Palaniappan K."/>
            <person name="Hauser L."/>
            <person name="Chang Y.J."/>
            <person name="Jeffries C.D."/>
            <person name="Detter J.C."/>
            <person name="Brambilla E."/>
            <person name="Djao O.D."/>
            <person name="Rohde M."/>
            <person name="Spring S."/>
            <person name="Goker M."/>
            <person name="Woyke T."/>
            <person name="Bristow J."/>
            <person name="Eisen J.A."/>
            <person name="Markowitz V."/>
            <person name="Hugenholtz P."/>
            <person name="Kyrpides N.C."/>
            <person name="Klenk H.P."/>
            <person name="Land M."/>
        </authorList>
    </citation>
    <scope>NUCLEOTIDE SEQUENCE [LARGE SCALE GENOMIC DNA]</scope>
    <source>
        <strain evidence="12">DSM 19672 / NBRC 101217 / Yu37-1</strain>
    </source>
</reference>
<feature type="binding site" evidence="9">
    <location>
        <position position="68"/>
    </location>
    <ligand>
        <name>Zn(2+)</name>
        <dbReference type="ChEBI" id="CHEBI:29105"/>
        <label>1</label>
    </ligand>
</feature>
<dbReference type="EMBL" id="CP002347">
    <property type="protein sequence ID" value="ADR19292.1"/>
    <property type="molecule type" value="Genomic_DNA"/>
</dbReference>
<name>E4TJU6_CALNY</name>
<evidence type="ECO:0000313" key="11">
    <source>
        <dbReference type="EMBL" id="ADR19292.1"/>
    </source>
</evidence>
<evidence type="ECO:0000256" key="2">
    <source>
        <dbReference type="ARBA" id="ARBA00022722"/>
    </source>
</evidence>
<dbReference type="Proteomes" id="UP000007039">
    <property type="component" value="Chromosome"/>
</dbReference>
<dbReference type="OrthoDB" id="9805666at2"/>
<feature type="binding site" evidence="9">
    <location>
        <position position="256"/>
    </location>
    <ligand>
        <name>Zn(2+)</name>
        <dbReference type="ChEBI" id="CHEBI:29105"/>
        <label>2</label>
    </ligand>
</feature>
<keyword evidence="3 9" id="KW-0479">Metal-binding</keyword>
<dbReference type="RefSeq" id="WP_013451504.1">
    <property type="nucleotide sequence ID" value="NC_014758.1"/>
</dbReference>
<evidence type="ECO:0000256" key="8">
    <source>
        <dbReference type="ARBA" id="ARBA00023204"/>
    </source>
</evidence>
<dbReference type="HAMAP" id="MF_00152">
    <property type="entry name" value="Nfo"/>
    <property type="match status" value="1"/>
</dbReference>
<dbReference type="GO" id="GO:0006284">
    <property type="term" value="P:base-excision repair"/>
    <property type="evidence" value="ECO:0007669"/>
    <property type="project" value="TreeGrafter"/>
</dbReference>
<evidence type="ECO:0000256" key="1">
    <source>
        <dbReference type="ARBA" id="ARBA00005340"/>
    </source>
</evidence>
<keyword evidence="7 9" id="KW-0862">Zinc</keyword>
<keyword evidence="5 9" id="KW-0227">DNA damage</keyword>
<dbReference type="InterPro" id="IPR036237">
    <property type="entry name" value="Xyl_isomerase-like_sf"/>
</dbReference>
<dbReference type="PROSITE" id="PS00729">
    <property type="entry name" value="AP_NUCLEASE_F2_1"/>
    <property type="match status" value="1"/>
</dbReference>
<dbReference type="EC" id="3.1.21.2" evidence="9"/>
<dbReference type="GO" id="GO:0008270">
    <property type="term" value="F:zinc ion binding"/>
    <property type="evidence" value="ECO:0007669"/>
    <property type="project" value="UniProtKB-UniRule"/>
</dbReference>
<accession>E4TJU6</accession>
<keyword evidence="6 9" id="KW-0378">Hydrolase</keyword>
<dbReference type="SMART" id="SM00518">
    <property type="entry name" value="AP2Ec"/>
    <property type="match status" value="1"/>
</dbReference>
<dbReference type="CDD" id="cd00019">
    <property type="entry name" value="AP2Ec"/>
    <property type="match status" value="1"/>
</dbReference>
<comment type="function">
    <text evidence="9">Endonuclease IV plays a role in DNA repair. It cleaves phosphodiester bonds at apurinic or apyrimidinic (AP) sites, generating a 3'-hydroxyl group and a 5'-terminal sugar phosphate.</text>
</comment>
<dbReference type="GO" id="GO:0008833">
    <property type="term" value="F:deoxyribonuclease IV (phage-T4-induced) activity"/>
    <property type="evidence" value="ECO:0007669"/>
    <property type="project" value="UniProtKB-UniRule"/>
</dbReference>
<feature type="binding site" evidence="9">
    <location>
        <position position="107"/>
    </location>
    <ligand>
        <name>Zn(2+)</name>
        <dbReference type="ChEBI" id="CHEBI:29105"/>
        <label>1</label>
    </ligand>
</feature>
<feature type="domain" description="Xylose isomerase-like TIM barrel" evidence="10">
    <location>
        <begin position="24"/>
        <end position="274"/>
    </location>
</feature>
<keyword evidence="12" id="KW-1185">Reference proteome</keyword>
<comment type="catalytic activity">
    <reaction evidence="9">
        <text>Endonucleolytic cleavage to 5'-phosphooligonucleotide end-products.</text>
        <dbReference type="EC" id="3.1.21.2"/>
    </reaction>
</comment>
<feature type="binding site" evidence="9">
    <location>
        <position position="177"/>
    </location>
    <ligand>
        <name>Zn(2+)</name>
        <dbReference type="ChEBI" id="CHEBI:29105"/>
        <label>2</label>
    </ligand>
</feature>
<dbReference type="STRING" id="768670.Calni_1384"/>
<keyword evidence="2 9" id="KW-0540">Nuclease</keyword>
<feature type="binding site" evidence="9">
    <location>
        <position position="143"/>
    </location>
    <ligand>
        <name>Zn(2+)</name>
        <dbReference type="ChEBI" id="CHEBI:29105"/>
        <label>1</label>
    </ligand>
</feature>
<dbReference type="GO" id="GO:0003906">
    <property type="term" value="F:DNA-(apurinic or apyrimidinic site) endonuclease activity"/>
    <property type="evidence" value="ECO:0007669"/>
    <property type="project" value="TreeGrafter"/>
</dbReference>
<keyword evidence="4 9" id="KW-0255">Endonuclease</keyword>
<keyword evidence="8 9" id="KW-0234">DNA repair</keyword>
<dbReference type="PANTHER" id="PTHR21445">
    <property type="entry name" value="ENDONUCLEASE IV ENDODEOXYRIBONUCLEASE IV"/>
    <property type="match status" value="1"/>
</dbReference>
<dbReference type="GO" id="GO:0003677">
    <property type="term" value="F:DNA binding"/>
    <property type="evidence" value="ECO:0007669"/>
    <property type="project" value="InterPro"/>
</dbReference>
<dbReference type="InterPro" id="IPR001719">
    <property type="entry name" value="AP_endonuc_2"/>
</dbReference>